<dbReference type="InterPro" id="IPR008909">
    <property type="entry name" value="DALR_anticod-bd"/>
</dbReference>
<dbReference type="EMBL" id="BAABFN010000005">
    <property type="protein sequence ID" value="GAA4312097.1"/>
    <property type="molecule type" value="Genomic_DNA"/>
</dbReference>
<protein>
    <recommendedName>
        <fullName evidence="9">Arginine--tRNA ligase</fullName>
        <ecNumber evidence="9">6.1.1.19</ecNumber>
    </recommendedName>
    <alternativeName>
        <fullName evidence="9">Arginyl-tRNA synthetase</fullName>
        <shortName evidence="9">ArgRS</shortName>
    </alternativeName>
</protein>
<evidence type="ECO:0000313" key="16">
    <source>
        <dbReference type="Proteomes" id="UP001501207"/>
    </source>
</evidence>
<evidence type="ECO:0000259" key="13">
    <source>
        <dbReference type="SMART" id="SM00836"/>
    </source>
</evidence>
<evidence type="ECO:0000313" key="15">
    <source>
        <dbReference type="EMBL" id="GAA4312097.1"/>
    </source>
</evidence>
<dbReference type="PANTHER" id="PTHR11956:SF5">
    <property type="entry name" value="ARGININE--TRNA LIGASE, CYTOPLASMIC"/>
    <property type="match status" value="1"/>
</dbReference>
<dbReference type="Pfam" id="PF05746">
    <property type="entry name" value="DALR_1"/>
    <property type="match status" value="1"/>
</dbReference>
<organism evidence="15 16">
    <name type="scientific">Compostibacter hankyongensis</name>
    <dbReference type="NCBI Taxonomy" id="1007089"/>
    <lineage>
        <taxon>Bacteria</taxon>
        <taxon>Pseudomonadati</taxon>
        <taxon>Bacteroidota</taxon>
        <taxon>Chitinophagia</taxon>
        <taxon>Chitinophagales</taxon>
        <taxon>Chitinophagaceae</taxon>
        <taxon>Compostibacter</taxon>
    </lineage>
</organism>
<evidence type="ECO:0000256" key="2">
    <source>
        <dbReference type="ARBA" id="ARBA00022490"/>
    </source>
</evidence>
<gene>
    <name evidence="9 15" type="primary">argS</name>
    <name evidence="15" type="ORF">GCM10023143_21580</name>
</gene>
<dbReference type="HAMAP" id="MF_00123">
    <property type="entry name" value="Arg_tRNA_synth"/>
    <property type="match status" value="1"/>
</dbReference>
<feature type="region of interest" description="Disordered" evidence="11">
    <location>
        <begin position="109"/>
        <end position="130"/>
    </location>
</feature>
<dbReference type="SUPFAM" id="SSF52374">
    <property type="entry name" value="Nucleotidylyl transferase"/>
    <property type="match status" value="1"/>
</dbReference>
<evidence type="ECO:0000256" key="7">
    <source>
        <dbReference type="ARBA" id="ARBA00023146"/>
    </source>
</evidence>
<keyword evidence="3 9" id="KW-0436">Ligase</keyword>
<dbReference type="Pfam" id="PF00750">
    <property type="entry name" value="tRNA-synt_1d"/>
    <property type="match status" value="1"/>
</dbReference>
<keyword evidence="12" id="KW-0472">Membrane</keyword>
<dbReference type="NCBIfam" id="TIGR00456">
    <property type="entry name" value="argS"/>
    <property type="match status" value="1"/>
</dbReference>
<dbReference type="RefSeq" id="WP_344979114.1">
    <property type="nucleotide sequence ID" value="NZ_BAABFN010000005.1"/>
</dbReference>
<dbReference type="InterPro" id="IPR035684">
    <property type="entry name" value="ArgRS_core"/>
</dbReference>
<dbReference type="InterPro" id="IPR036695">
    <property type="entry name" value="Arg-tRNA-synth_N_sf"/>
</dbReference>
<feature type="domain" description="DALR anticodon binding" evidence="13">
    <location>
        <begin position="494"/>
        <end position="630"/>
    </location>
</feature>
<keyword evidence="7 9" id="KW-0030">Aminoacyl-tRNA synthetase</keyword>
<sequence length="630" mass="71050">MTLIQEIREAAAKAITALFGQAIPAVDLTVNTTKPEFEGDYTLVTFSLTRFSRKSPEETGRQLGDYLTGQHGDLFSHYNVVKGFLNLTVSDDYWLKLLWDNFDEERFGRKPSEAPADGGRSGQEGVSPSPARRIMIEYSSPNTNKPLHLGHLRNNFLGYALAEILKADGNEVIKANLVNDRGIHICKSMVAWEMFAGGATPASTGIKGDHFVGDYYVKFNEVYKEQVAELTAGGMDGDTAEKEAPIMKAAQEMLRKWEQHDPVVRELWETMNSWVYEGFDETYRRLGIDFDKVYYESNTYLLGKELVTEGLQKGVLHKKEDGSVWIDLTGEGLDEKLLLRADGTSVYITQDLGTARVKYEDCHMEQSIYVVADEQNYHFRVLELILRQLQEPGAEGLYHLSYGMVELPTGKMKSREGTVVDADDFVDEMIQTAARHTRELGKVSDFTEEELERLYETIGLGAMKFYLLRVDPKKKMVFNPEASIDFHGFTGPFIQYTYARIQSILRRGPLPTAEELEDFRKTADNDLTGITADKTGDSYYPLEPLEKALLIQLEQFRSAISTAAAEMDPSVIANYAYTLAKTFNSFYAEHSVSKAENNAKRVLRMLICMFTAHVLKAALMLLGIRVPARM</sequence>
<comment type="caution">
    <text evidence="15">The sequence shown here is derived from an EMBL/GenBank/DDBJ whole genome shotgun (WGS) entry which is preliminary data.</text>
</comment>
<dbReference type="InterPro" id="IPR014729">
    <property type="entry name" value="Rossmann-like_a/b/a_fold"/>
</dbReference>
<dbReference type="GO" id="GO:0016874">
    <property type="term" value="F:ligase activity"/>
    <property type="evidence" value="ECO:0007669"/>
    <property type="project" value="UniProtKB-KW"/>
</dbReference>
<dbReference type="InterPro" id="IPR001412">
    <property type="entry name" value="aa-tRNA-synth_I_CS"/>
</dbReference>
<accession>A0ABP8FWB1</accession>
<dbReference type="Gene3D" id="1.10.730.10">
    <property type="entry name" value="Isoleucyl-tRNA Synthetase, Domain 1"/>
    <property type="match status" value="1"/>
</dbReference>
<proteinExistence type="inferred from homology"/>
<reference evidence="16" key="1">
    <citation type="journal article" date="2019" name="Int. J. Syst. Evol. Microbiol.">
        <title>The Global Catalogue of Microorganisms (GCM) 10K type strain sequencing project: providing services to taxonomists for standard genome sequencing and annotation.</title>
        <authorList>
            <consortium name="The Broad Institute Genomics Platform"/>
            <consortium name="The Broad Institute Genome Sequencing Center for Infectious Disease"/>
            <person name="Wu L."/>
            <person name="Ma J."/>
        </authorList>
    </citation>
    <scope>NUCLEOTIDE SEQUENCE [LARGE SCALE GENOMIC DNA]</scope>
    <source>
        <strain evidence="16">JCM 17664</strain>
    </source>
</reference>
<evidence type="ECO:0000256" key="10">
    <source>
        <dbReference type="RuleBase" id="RU363038"/>
    </source>
</evidence>
<dbReference type="InterPro" id="IPR009080">
    <property type="entry name" value="tRNAsynth_Ia_anticodon-bd"/>
</dbReference>
<dbReference type="Gene3D" id="3.30.1360.70">
    <property type="entry name" value="Arginyl tRNA synthetase N-terminal domain"/>
    <property type="match status" value="1"/>
</dbReference>
<evidence type="ECO:0000259" key="14">
    <source>
        <dbReference type="SMART" id="SM01016"/>
    </source>
</evidence>
<dbReference type="PROSITE" id="PS00178">
    <property type="entry name" value="AA_TRNA_LIGASE_I"/>
    <property type="match status" value="1"/>
</dbReference>
<dbReference type="SUPFAM" id="SSF47323">
    <property type="entry name" value="Anticodon-binding domain of a subclass of class I aminoacyl-tRNA synthetases"/>
    <property type="match status" value="1"/>
</dbReference>
<dbReference type="Proteomes" id="UP001501207">
    <property type="component" value="Unassembled WGS sequence"/>
</dbReference>
<keyword evidence="4 9" id="KW-0547">Nucleotide-binding</keyword>
<keyword evidence="2 9" id="KW-0963">Cytoplasm</keyword>
<name>A0ABP8FWB1_9BACT</name>
<dbReference type="InterPro" id="IPR005148">
    <property type="entry name" value="Arg-tRNA-synth_N"/>
</dbReference>
<dbReference type="PANTHER" id="PTHR11956">
    <property type="entry name" value="ARGINYL-TRNA SYNTHETASE"/>
    <property type="match status" value="1"/>
</dbReference>
<keyword evidence="6 9" id="KW-0648">Protein biosynthesis</keyword>
<comment type="catalytic activity">
    <reaction evidence="8 9">
        <text>tRNA(Arg) + L-arginine + ATP = L-arginyl-tRNA(Arg) + AMP + diphosphate</text>
        <dbReference type="Rhea" id="RHEA:20301"/>
        <dbReference type="Rhea" id="RHEA-COMP:9658"/>
        <dbReference type="Rhea" id="RHEA-COMP:9673"/>
        <dbReference type="ChEBI" id="CHEBI:30616"/>
        <dbReference type="ChEBI" id="CHEBI:32682"/>
        <dbReference type="ChEBI" id="CHEBI:33019"/>
        <dbReference type="ChEBI" id="CHEBI:78442"/>
        <dbReference type="ChEBI" id="CHEBI:78513"/>
        <dbReference type="ChEBI" id="CHEBI:456215"/>
        <dbReference type="EC" id="6.1.1.19"/>
    </reaction>
</comment>
<dbReference type="PRINTS" id="PR01038">
    <property type="entry name" value="TRNASYNTHARG"/>
</dbReference>
<dbReference type="SMART" id="SM01016">
    <property type="entry name" value="Arg_tRNA_synt_N"/>
    <property type="match status" value="1"/>
</dbReference>
<feature type="transmembrane region" description="Helical" evidence="12">
    <location>
        <begin position="602"/>
        <end position="624"/>
    </location>
</feature>
<evidence type="ECO:0000256" key="8">
    <source>
        <dbReference type="ARBA" id="ARBA00049339"/>
    </source>
</evidence>
<evidence type="ECO:0000256" key="4">
    <source>
        <dbReference type="ARBA" id="ARBA00022741"/>
    </source>
</evidence>
<keyword evidence="12" id="KW-0812">Transmembrane</keyword>
<comment type="subcellular location">
    <subcellularLocation>
        <location evidence="9">Cytoplasm</location>
    </subcellularLocation>
</comment>
<evidence type="ECO:0000256" key="9">
    <source>
        <dbReference type="HAMAP-Rule" id="MF_00123"/>
    </source>
</evidence>
<evidence type="ECO:0000256" key="6">
    <source>
        <dbReference type="ARBA" id="ARBA00022917"/>
    </source>
</evidence>
<keyword evidence="5 9" id="KW-0067">ATP-binding</keyword>
<evidence type="ECO:0000256" key="5">
    <source>
        <dbReference type="ARBA" id="ARBA00022840"/>
    </source>
</evidence>
<dbReference type="InterPro" id="IPR001278">
    <property type="entry name" value="Arg-tRNA-ligase"/>
</dbReference>
<evidence type="ECO:0000256" key="11">
    <source>
        <dbReference type="SAM" id="MobiDB-lite"/>
    </source>
</evidence>
<comment type="similarity">
    <text evidence="1 9 10">Belongs to the class-I aminoacyl-tRNA synthetase family.</text>
</comment>
<keyword evidence="16" id="KW-1185">Reference proteome</keyword>
<evidence type="ECO:0000256" key="1">
    <source>
        <dbReference type="ARBA" id="ARBA00005594"/>
    </source>
</evidence>
<feature type="domain" description="Arginyl tRNA synthetase N-terminal" evidence="14">
    <location>
        <begin position="5"/>
        <end position="89"/>
    </location>
</feature>
<feature type="short sequence motif" description="'HIGH' region" evidence="9">
    <location>
        <begin position="141"/>
        <end position="151"/>
    </location>
</feature>
<dbReference type="SUPFAM" id="SSF55190">
    <property type="entry name" value="Arginyl-tRNA synthetase (ArgRS), N-terminal 'additional' domain"/>
    <property type="match status" value="1"/>
</dbReference>
<dbReference type="Gene3D" id="3.40.50.620">
    <property type="entry name" value="HUPs"/>
    <property type="match status" value="1"/>
</dbReference>
<evidence type="ECO:0000256" key="3">
    <source>
        <dbReference type="ARBA" id="ARBA00022598"/>
    </source>
</evidence>
<dbReference type="SMART" id="SM00836">
    <property type="entry name" value="DALR_1"/>
    <property type="match status" value="1"/>
</dbReference>
<evidence type="ECO:0000256" key="12">
    <source>
        <dbReference type="SAM" id="Phobius"/>
    </source>
</evidence>
<dbReference type="EC" id="6.1.1.19" evidence="9"/>
<comment type="subunit">
    <text evidence="9">Monomer.</text>
</comment>
<keyword evidence="12" id="KW-1133">Transmembrane helix</keyword>